<evidence type="ECO:0000313" key="7">
    <source>
        <dbReference type="EMBL" id="GHO94883.1"/>
    </source>
</evidence>
<proteinExistence type="predicted"/>
<evidence type="ECO:0000256" key="4">
    <source>
        <dbReference type="ARBA" id="ARBA00023136"/>
    </source>
</evidence>
<dbReference type="EMBL" id="BNJK01000001">
    <property type="protein sequence ID" value="GHO94883.1"/>
    <property type="molecule type" value="Genomic_DNA"/>
</dbReference>
<evidence type="ECO:0000256" key="1">
    <source>
        <dbReference type="ARBA" id="ARBA00004651"/>
    </source>
</evidence>
<keyword evidence="2 5" id="KW-0812">Transmembrane</keyword>
<evidence type="ECO:0000256" key="5">
    <source>
        <dbReference type="SAM" id="Phobius"/>
    </source>
</evidence>
<comment type="caution">
    <text evidence="7">The sequence shown here is derived from an EMBL/GenBank/DDBJ whole genome shotgun (WGS) entry which is preliminary data.</text>
</comment>
<evidence type="ECO:0000256" key="3">
    <source>
        <dbReference type="ARBA" id="ARBA00022989"/>
    </source>
</evidence>
<keyword evidence="3 5" id="KW-1133">Transmembrane helix</keyword>
<dbReference type="GO" id="GO:0022857">
    <property type="term" value="F:transmembrane transporter activity"/>
    <property type="evidence" value="ECO:0007669"/>
    <property type="project" value="InterPro"/>
</dbReference>
<dbReference type="Pfam" id="PF07690">
    <property type="entry name" value="MFS_1"/>
    <property type="match status" value="1"/>
</dbReference>
<feature type="transmembrane region" description="Helical" evidence="5">
    <location>
        <begin position="284"/>
        <end position="300"/>
    </location>
</feature>
<feature type="transmembrane region" description="Helical" evidence="5">
    <location>
        <begin position="130"/>
        <end position="153"/>
    </location>
</feature>
<dbReference type="PROSITE" id="PS00216">
    <property type="entry name" value="SUGAR_TRANSPORT_1"/>
    <property type="match status" value="1"/>
</dbReference>
<feature type="transmembrane region" description="Helical" evidence="5">
    <location>
        <begin position="251"/>
        <end position="272"/>
    </location>
</feature>
<feature type="transmembrane region" description="Helical" evidence="5">
    <location>
        <begin position="159"/>
        <end position="180"/>
    </location>
</feature>
<dbReference type="Proteomes" id="UP000597444">
    <property type="component" value="Unassembled WGS sequence"/>
</dbReference>
<reference evidence="7" key="1">
    <citation type="submission" date="2020-10" db="EMBL/GenBank/DDBJ databases">
        <title>Taxonomic study of unclassified bacteria belonging to the class Ktedonobacteria.</title>
        <authorList>
            <person name="Yabe S."/>
            <person name="Wang C.M."/>
            <person name="Zheng Y."/>
            <person name="Sakai Y."/>
            <person name="Cavaletti L."/>
            <person name="Monciardini P."/>
            <person name="Donadio S."/>
        </authorList>
    </citation>
    <scope>NUCLEOTIDE SEQUENCE</scope>
    <source>
        <strain evidence="7">ID150040</strain>
    </source>
</reference>
<feature type="transmembrane region" description="Helical" evidence="5">
    <location>
        <begin position="306"/>
        <end position="327"/>
    </location>
</feature>
<protein>
    <submittedName>
        <fullName evidence="7">MFS transporter</fullName>
    </submittedName>
</protein>
<accession>A0A8J3N3X9</accession>
<evidence type="ECO:0000256" key="2">
    <source>
        <dbReference type="ARBA" id="ARBA00022692"/>
    </source>
</evidence>
<feature type="transmembrane region" description="Helical" evidence="5">
    <location>
        <begin position="69"/>
        <end position="89"/>
    </location>
</feature>
<dbReference type="RefSeq" id="WP_220205595.1">
    <property type="nucleotide sequence ID" value="NZ_BNJK01000001.1"/>
</dbReference>
<keyword evidence="8" id="KW-1185">Reference proteome</keyword>
<gene>
    <name evidence="7" type="ORF">KSF_049310</name>
</gene>
<dbReference type="PANTHER" id="PTHR11360">
    <property type="entry name" value="MONOCARBOXYLATE TRANSPORTER"/>
    <property type="match status" value="1"/>
</dbReference>
<dbReference type="GO" id="GO:0005886">
    <property type="term" value="C:plasma membrane"/>
    <property type="evidence" value="ECO:0007669"/>
    <property type="project" value="UniProtKB-SubCell"/>
</dbReference>
<dbReference type="CDD" id="cd17355">
    <property type="entry name" value="MFS_YcxA_like"/>
    <property type="match status" value="1"/>
</dbReference>
<dbReference type="PANTHER" id="PTHR11360:SF290">
    <property type="entry name" value="MONOCARBOXYLATE MFS PERMEASE"/>
    <property type="match status" value="1"/>
</dbReference>
<keyword evidence="4 5" id="KW-0472">Membrane</keyword>
<evidence type="ECO:0000313" key="8">
    <source>
        <dbReference type="Proteomes" id="UP000597444"/>
    </source>
</evidence>
<feature type="transmembrane region" description="Helical" evidence="5">
    <location>
        <begin position="12"/>
        <end position="30"/>
    </location>
</feature>
<dbReference type="Gene3D" id="1.20.1250.20">
    <property type="entry name" value="MFS general substrate transporter like domains"/>
    <property type="match status" value="2"/>
</dbReference>
<dbReference type="AlphaFoldDB" id="A0A8J3N3X9"/>
<feature type="transmembrane region" description="Helical" evidence="5">
    <location>
        <begin position="42"/>
        <end position="62"/>
    </location>
</feature>
<feature type="transmembrane region" description="Helical" evidence="5">
    <location>
        <begin position="373"/>
        <end position="393"/>
    </location>
</feature>
<evidence type="ECO:0000259" key="6">
    <source>
        <dbReference type="PROSITE" id="PS50850"/>
    </source>
</evidence>
<name>A0A8J3N3X9_9CHLR</name>
<feature type="transmembrane region" description="Helical" evidence="5">
    <location>
        <begin position="339"/>
        <end position="361"/>
    </location>
</feature>
<feature type="transmembrane region" description="Helical" evidence="5">
    <location>
        <begin position="219"/>
        <end position="245"/>
    </location>
</feature>
<sequence length="410" mass="43542">MGVDGGLGITTIISYGTTQYLFGVLVVPISQSFQWDRASVSGAYAAGLIISGLLGVPIGPLLDRFGARLLMSAGSALAGIALFGLTQMQTLWQFYLFWSGGMGVAMALTLYPVTFTVVANWFVRKRGMALAVLTLVGGLSSPICIPLSGALIAHIGWRATLMVLGLAQLVIALPLHAVLLRRHPEDLGLSPDGEPLGEEGAKRVLLGLSLHQALHRSSFWLITTSLSLVTLGGTVVFVHQVAFLIGRGYDLILAATLSGMLGLVSLPGRYLFNMLSQRMSAQTLLTVSIIAQAAGIAVLILAPSLLWVICYVLLYGTAYGAFSPLRASVMAEQVGRRAYGSITAVQGVPVALCGGLGPLAAGWLYDQLQRYELAFWLCVGAFLLAAFVLLLSARAQREQTRSAEVEVVQH</sequence>
<feature type="transmembrane region" description="Helical" evidence="5">
    <location>
        <begin position="95"/>
        <end position="123"/>
    </location>
</feature>
<dbReference type="InterPro" id="IPR011701">
    <property type="entry name" value="MFS"/>
</dbReference>
<organism evidence="7 8">
    <name type="scientific">Reticulibacter mediterranei</name>
    <dbReference type="NCBI Taxonomy" id="2778369"/>
    <lineage>
        <taxon>Bacteria</taxon>
        <taxon>Bacillati</taxon>
        <taxon>Chloroflexota</taxon>
        <taxon>Ktedonobacteria</taxon>
        <taxon>Ktedonobacterales</taxon>
        <taxon>Reticulibacteraceae</taxon>
        <taxon>Reticulibacter</taxon>
    </lineage>
</organism>
<dbReference type="PROSITE" id="PS50850">
    <property type="entry name" value="MFS"/>
    <property type="match status" value="1"/>
</dbReference>
<comment type="subcellular location">
    <subcellularLocation>
        <location evidence="1">Cell membrane</location>
        <topology evidence="1">Multi-pass membrane protein</topology>
    </subcellularLocation>
</comment>
<dbReference type="InterPro" id="IPR036259">
    <property type="entry name" value="MFS_trans_sf"/>
</dbReference>
<dbReference type="InterPro" id="IPR005829">
    <property type="entry name" value="Sugar_transporter_CS"/>
</dbReference>
<dbReference type="InterPro" id="IPR020846">
    <property type="entry name" value="MFS_dom"/>
</dbReference>
<dbReference type="SUPFAM" id="SSF103473">
    <property type="entry name" value="MFS general substrate transporter"/>
    <property type="match status" value="1"/>
</dbReference>
<feature type="domain" description="Major facilitator superfamily (MFS) profile" evidence="6">
    <location>
        <begin position="1"/>
        <end position="397"/>
    </location>
</feature>
<dbReference type="InterPro" id="IPR050327">
    <property type="entry name" value="Proton-linked_MCT"/>
</dbReference>